<protein>
    <recommendedName>
        <fullName evidence="2">F-box domain-containing protein</fullName>
    </recommendedName>
</protein>
<evidence type="ECO:0000256" key="1">
    <source>
        <dbReference type="SAM" id="MobiDB-lite"/>
    </source>
</evidence>
<feature type="compositionally biased region" description="Low complexity" evidence="1">
    <location>
        <begin position="539"/>
        <end position="548"/>
    </location>
</feature>
<dbReference type="SUPFAM" id="SSF81383">
    <property type="entry name" value="F-box domain"/>
    <property type="match status" value="1"/>
</dbReference>
<feature type="region of interest" description="Disordered" evidence="1">
    <location>
        <begin position="208"/>
        <end position="228"/>
    </location>
</feature>
<feature type="compositionally biased region" description="Low complexity" evidence="1">
    <location>
        <begin position="352"/>
        <end position="363"/>
    </location>
</feature>
<feature type="compositionally biased region" description="Polar residues" evidence="1">
    <location>
        <begin position="369"/>
        <end position="379"/>
    </location>
</feature>
<feature type="region of interest" description="Disordered" evidence="1">
    <location>
        <begin position="138"/>
        <end position="185"/>
    </location>
</feature>
<feature type="compositionally biased region" description="Polar residues" evidence="1">
    <location>
        <begin position="157"/>
        <end position="168"/>
    </location>
</feature>
<dbReference type="Proteomes" id="UP001194696">
    <property type="component" value="Unassembled WGS sequence"/>
</dbReference>
<dbReference type="EMBL" id="JAAAIM010000051">
    <property type="protein sequence ID" value="KAG0296666.1"/>
    <property type="molecule type" value="Genomic_DNA"/>
</dbReference>
<feature type="compositionally biased region" description="Pro residues" evidence="1">
    <location>
        <begin position="214"/>
        <end position="223"/>
    </location>
</feature>
<gene>
    <name evidence="3" type="ORF">BGZ96_008836</name>
</gene>
<reference evidence="3 4" key="1">
    <citation type="journal article" date="2020" name="Fungal Divers.">
        <title>Resolving the Mortierellaceae phylogeny through synthesis of multi-gene phylogenetics and phylogenomics.</title>
        <authorList>
            <person name="Vandepol N."/>
            <person name="Liber J."/>
            <person name="Desiro A."/>
            <person name="Na H."/>
            <person name="Kennedy M."/>
            <person name="Barry K."/>
            <person name="Grigoriev I.V."/>
            <person name="Miller A.N."/>
            <person name="O'Donnell K."/>
            <person name="Stajich J.E."/>
            <person name="Bonito G."/>
        </authorList>
    </citation>
    <scope>NUCLEOTIDE SEQUENCE [LARGE SCALE GENOMIC DNA]</scope>
    <source>
        <strain evidence="3 4">AD045</strain>
    </source>
</reference>
<dbReference type="CDD" id="cd09917">
    <property type="entry name" value="F-box_SF"/>
    <property type="match status" value="1"/>
</dbReference>
<feature type="compositionally biased region" description="Low complexity" evidence="1">
    <location>
        <begin position="403"/>
        <end position="423"/>
    </location>
</feature>
<feature type="region of interest" description="Disordered" evidence="1">
    <location>
        <begin position="347"/>
        <end position="446"/>
    </location>
</feature>
<feature type="region of interest" description="Disordered" evidence="1">
    <location>
        <begin position="1"/>
        <end position="21"/>
    </location>
</feature>
<evidence type="ECO:0000313" key="4">
    <source>
        <dbReference type="Proteomes" id="UP001194696"/>
    </source>
</evidence>
<proteinExistence type="predicted"/>
<dbReference type="Pfam" id="PF00646">
    <property type="entry name" value="F-box"/>
    <property type="match status" value="1"/>
</dbReference>
<evidence type="ECO:0000313" key="3">
    <source>
        <dbReference type="EMBL" id="KAG0296666.1"/>
    </source>
</evidence>
<name>A0ABQ7KDT6_9FUNG</name>
<feature type="domain" description="F-box" evidence="2">
    <location>
        <begin position="45"/>
        <end position="73"/>
    </location>
</feature>
<dbReference type="InterPro" id="IPR036047">
    <property type="entry name" value="F-box-like_dom_sf"/>
</dbReference>
<organism evidence="3 4">
    <name type="scientific">Linnemannia gamsii</name>
    <dbReference type="NCBI Taxonomy" id="64522"/>
    <lineage>
        <taxon>Eukaryota</taxon>
        <taxon>Fungi</taxon>
        <taxon>Fungi incertae sedis</taxon>
        <taxon>Mucoromycota</taxon>
        <taxon>Mortierellomycotina</taxon>
        <taxon>Mortierellomycetes</taxon>
        <taxon>Mortierellales</taxon>
        <taxon>Mortierellaceae</taxon>
        <taxon>Linnemannia</taxon>
    </lineage>
</organism>
<sequence>MDTSTDNNDTTHFDNGGNIDPAAQINIAQNRDDRPAPVVVMGTAELVNHIIRYLPASSYRSCSQINRDWRSAILFTSLNYMTFNTGAQQSFESTPRRIFILSAYILQYSEAVDTGLPVGGVSANQFVFSCQTRADSVDSYGSSGSNSDHKSGESIGHTGTSGRSSGMSHLQRHHNHQPGHDVEPYHSFHTYQSSAIVPNVYYKTGIQLPSHLSSPPPLPPPPILAQQQRPGNVSATDATLTTDQMLAFRTPLLPSPREFWTDTELSSSGLHRHEADFSNDLHRSSMMMAVDPTDNSHSHTQILLPPHGLSTLQQQQQQSMLRVVPCPYELPIEGSIQYGQSIAMLRKRSRTSSRSAHSADSNSTGGSNGNEPSSTSVMQGGSYIPHASPIKEESSSPSGSAMAYGSPYAAGVASSSSSAMMSPVGGGGQGSSSGQMSRSSGKELASEYQRALLGQNQQQLQQWQREQQQDIMMDTTSGGEMRGYTDLGRRSSGTSSASFPAHYNQHQHHHPHHPRNDRHHHYPHHDQAGNPIESFNQASTSSSIGGTSSHHHHHRQQHQQERQHVRQQQPGGTSRNWSMTIQTYYYQTRAFNAMIVACREHMLSSEGQGGAIVEKTETSRIIWNETTRQEHIWTITSTLMDRTNPGAFVEADYDPHSEMDSA</sequence>
<keyword evidence="4" id="KW-1185">Reference proteome</keyword>
<feature type="region of interest" description="Disordered" evidence="1">
    <location>
        <begin position="476"/>
        <end position="576"/>
    </location>
</feature>
<dbReference type="InterPro" id="IPR001810">
    <property type="entry name" value="F-box_dom"/>
</dbReference>
<feature type="compositionally biased region" description="Basic residues" evidence="1">
    <location>
        <begin position="505"/>
        <end position="523"/>
    </location>
</feature>
<accession>A0ABQ7KDT6</accession>
<feature type="compositionally biased region" description="Polar residues" evidence="1">
    <location>
        <begin position="1"/>
        <end position="10"/>
    </location>
</feature>
<comment type="caution">
    <text evidence="3">The sequence shown here is derived from an EMBL/GenBank/DDBJ whole genome shotgun (WGS) entry which is preliminary data.</text>
</comment>
<evidence type="ECO:0000259" key="2">
    <source>
        <dbReference type="Pfam" id="PF00646"/>
    </source>
</evidence>